<evidence type="ECO:0000313" key="1">
    <source>
        <dbReference type="EMBL" id="MPC27245.1"/>
    </source>
</evidence>
<dbReference type="Proteomes" id="UP000324222">
    <property type="component" value="Unassembled WGS sequence"/>
</dbReference>
<dbReference type="AlphaFoldDB" id="A0A5B7E186"/>
<sequence length="76" mass="8215">MDYGGTQFVRKYWSTFTKYSQWSSSGPGISILTEHLSTTRAPGATATETAAMISEAYGKVTTHSISSLTPTQSDMT</sequence>
<evidence type="ECO:0000313" key="2">
    <source>
        <dbReference type="Proteomes" id="UP000324222"/>
    </source>
</evidence>
<accession>A0A5B7E186</accession>
<protein>
    <submittedName>
        <fullName evidence="1">Uncharacterized protein</fullName>
    </submittedName>
</protein>
<organism evidence="1 2">
    <name type="scientific">Portunus trituberculatus</name>
    <name type="common">Swimming crab</name>
    <name type="synonym">Neptunus trituberculatus</name>
    <dbReference type="NCBI Taxonomy" id="210409"/>
    <lineage>
        <taxon>Eukaryota</taxon>
        <taxon>Metazoa</taxon>
        <taxon>Ecdysozoa</taxon>
        <taxon>Arthropoda</taxon>
        <taxon>Crustacea</taxon>
        <taxon>Multicrustacea</taxon>
        <taxon>Malacostraca</taxon>
        <taxon>Eumalacostraca</taxon>
        <taxon>Eucarida</taxon>
        <taxon>Decapoda</taxon>
        <taxon>Pleocyemata</taxon>
        <taxon>Brachyura</taxon>
        <taxon>Eubrachyura</taxon>
        <taxon>Portunoidea</taxon>
        <taxon>Portunidae</taxon>
        <taxon>Portuninae</taxon>
        <taxon>Portunus</taxon>
    </lineage>
</organism>
<comment type="caution">
    <text evidence="1">The sequence shown here is derived from an EMBL/GenBank/DDBJ whole genome shotgun (WGS) entry which is preliminary data.</text>
</comment>
<reference evidence="1 2" key="1">
    <citation type="submission" date="2019-05" db="EMBL/GenBank/DDBJ databases">
        <title>Another draft genome of Portunus trituberculatus and its Hox gene families provides insights of decapod evolution.</title>
        <authorList>
            <person name="Jeong J.-H."/>
            <person name="Song I."/>
            <person name="Kim S."/>
            <person name="Choi T."/>
            <person name="Kim D."/>
            <person name="Ryu S."/>
            <person name="Kim W."/>
        </authorList>
    </citation>
    <scope>NUCLEOTIDE SEQUENCE [LARGE SCALE GENOMIC DNA]</scope>
    <source>
        <tissue evidence="1">Muscle</tissue>
    </source>
</reference>
<dbReference type="EMBL" id="VSRR010001714">
    <property type="protein sequence ID" value="MPC27245.1"/>
    <property type="molecule type" value="Genomic_DNA"/>
</dbReference>
<gene>
    <name evidence="1" type="ORF">E2C01_020413</name>
</gene>
<proteinExistence type="predicted"/>
<keyword evidence="2" id="KW-1185">Reference proteome</keyword>
<name>A0A5B7E186_PORTR</name>